<keyword evidence="4" id="KW-1185">Reference proteome</keyword>
<dbReference type="Proteomes" id="UP000234190">
    <property type="component" value="Unassembled WGS sequence"/>
</dbReference>
<dbReference type="PANTHER" id="PTHR43861">
    <property type="entry name" value="TRANS-ACONITATE 2-METHYLTRANSFERASE-RELATED"/>
    <property type="match status" value="1"/>
</dbReference>
<evidence type="ECO:0000259" key="2">
    <source>
        <dbReference type="Pfam" id="PF13649"/>
    </source>
</evidence>
<evidence type="ECO:0000313" key="3">
    <source>
        <dbReference type="EMBL" id="PLC50860.1"/>
    </source>
</evidence>
<dbReference type="SUPFAM" id="SSF53335">
    <property type="entry name" value="S-adenosyl-L-methionine-dependent methyltransferases"/>
    <property type="match status" value="1"/>
</dbReference>
<dbReference type="RefSeq" id="WP_102072816.1">
    <property type="nucleotide sequence ID" value="NZ_PDNW01000003.1"/>
</dbReference>
<dbReference type="EMBL" id="PDNW01000003">
    <property type="protein sequence ID" value="PLC50860.1"/>
    <property type="molecule type" value="Genomic_DNA"/>
</dbReference>
<reference evidence="3 4" key="1">
    <citation type="submission" date="2017-10" db="EMBL/GenBank/DDBJ databases">
        <title>Two draft genome sequences of Pusillimonas sp. strains isolated from a nitrate- and radionuclide-contaminated groundwater in Russia.</title>
        <authorList>
            <person name="Grouzdev D.S."/>
            <person name="Tourova T.P."/>
            <person name="Goeva M.A."/>
            <person name="Babich T.L."/>
            <person name="Sokolova D.S."/>
            <person name="Abdullin R."/>
            <person name="Poltaraus A.B."/>
            <person name="Toshchakov S.V."/>
            <person name="Nazina T.N."/>
        </authorList>
    </citation>
    <scope>NUCLEOTIDE SEQUENCE [LARGE SCALE GENOMIC DNA]</scope>
    <source>
        <strain evidence="3 4">JR1/69-3-13</strain>
    </source>
</reference>
<sequence>MWDERYASDVFAYGTEPNDFLMEHASMLSGPVLSLAEGEGRNAVFLASLGLQVLGVDSSTVGLAKAQKLAALKGVSIQTATVDLATYTPPADSFGAVVSISAHLPSQVRKRLHWLVAQSIKPGGVIMLEGYSQAQINRNTGGPKDADMLLAQSDIEQEFPDFEVLLSREVEREVIEGSFHTGLASVVQFIGKRKAK</sequence>
<dbReference type="GO" id="GO:0008168">
    <property type="term" value="F:methyltransferase activity"/>
    <property type="evidence" value="ECO:0007669"/>
    <property type="project" value="UniProtKB-KW"/>
</dbReference>
<dbReference type="AlphaFoldDB" id="A0A2N4U762"/>
<dbReference type="Gene3D" id="3.40.50.150">
    <property type="entry name" value="Vaccinia Virus protein VP39"/>
    <property type="match status" value="1"/>
</dbReference>
<organism evidence="3 4">
    <name type="scientific">Pollutimonas subterranea</name>
    <dbReference type="NCBI Taxonomy" id="2045210"/>
    <lineage>
        <taxon>Bacteria</taxon>
        <taxon>Pseudomonadati</taxon>
        <taxon>Pseudomonadota</taxon>
        <taxon>Betaproteobacteria</taxon>
        <taxon>Burkholderiales</taxon>
        <taxon>Alcaligenaceae</taxon>
        <taxon>Pollutimonas</taxon>
    </lineage>
</organism>
<dbReference type="CDD" id="cd02440">
    <property type="entry name" value="AdoMet_MTases"/>
    <property type="match status" value="1"/>
</dbReference>
<feature type="domain" description="Methyltransferase" evidence="2">
    <location>
        <begin position="32"/>
        <end position="124"/>
    </location>
</feature>
<evidence type="ECO:0000256" key="1">
    <source>
        <dbReference type="ARBA" id="ARBA00022679"/>
    </source>
</evidence>
<dbReference type="InterPro" id="IPR041698">
    <property type="entry name" value="Methyltransf_25"/>
</dbReference>
<comment type="caution">
    <text evidence="3">The sequence shown here is derived from an EMBL/GenBank/DDBJ whole genome shotgun (WGS) entry which is preliminary data.</text>
</comment>
<evidence type="ECO:0000313" key="4">
    <source>
        <dbReference type="Proteomes" id="UP000234190"/>
    </source>
</evidence>
<proteinExistence type="predicted"/>
<name>A0A2N4U762_9BURK</name>
<keyword evidence="1 3" id="KW-0808">Transferase</keyword>
<accession>A0A2N4U762</accession>
<dbReference type="InterPro" id="IPR029063">
    <property type="entry name" value="SAM-dependent_MTases_sf"/>
</dbReference>
<gene>
    <name evidence="3" type="ORF">CR159_04440</name>
</gene>
<dbReference type="PANTHER" id="PTHR43861:SF3">
    <property type="entry name" value="PUTATIVE (AFU_ORTHOLOGUE AFUA_2G14390)-RELATED"/>
    <property type="match status" value="1"/>
</dbReference>
<dbReference type="Pfam" id="PF13649">
    <property type="entry name" value="Methyltransf_25"/>
    <property type="match status" value="1"/>
</dbReference>
<protein>
    <submittedName>
        <fullName evidence="3">SAM-dependent methyltransferase</fullName>
    </submittedName>
</protein>
<keyword evidence="3" id="KW-0489">Methyltransferase</keyword>
<dbReference type="OrthoDB" id="9778208at2"/>
<dbReference type="GO" id="GO:0032259">
    <property type="term" value="P:methylation"/>
    <property type="evidence" value="ECO:0007669"/>
    <property type="project" value="UniProtKB-KW"/>
</dbReference>